<dbReference type="InterPro" id="IPR016024">
    <property type="entry name" value="ARM-type_fold"/>
</dbReference>
<gene>
    <name evidence="1" type="ORF">RFI_28201</name>
</gene>
<dbReference type="Gene3D" id="1.25.10.10">
    <property type="entry name" value="Leucine-rich Repeat Variant"/>
    <property type="match status" value="1"/>
</dbReference>
<dbReference type="OrthoDB" id="200660at2759"/>
<dbReference type="AlphaFoldDB" id="X6M6B7"/>
<dbReference type="Proteomes" id="UP000023152">
    <property type="component" value="Unassembled WGS sequence"/>
</dbReference>
<comment type="caution">
    <text evidence="1">The sequence shown here is derived from an EMBL/GenBank/DDBJ whole genome shotgun (WGS) entry which is preliminary data.</text>
</comment>
<feature type="non-terminal residue" evidence="1">
    <location>
        <position position="1"/>
    </location>
</feature>
<evidence type="ECO:0008006" key="3">
    <source>
        <dbReference type="Google" id="ProtNLM"/>
    </source>
</evidence>
<reference evidence="1 2" key="1">
    <citation type="journal article" date="2013" name="Curr. Biol.">
        <title>The Genome of the Foraminiferan Reticulomyxa filosa.</title>
        <authorList>
            <person name="Glockner G."/>
            <person name="Hulsmann N."/>
            <person name="Schleicher M."/>
            <person name="Noegel A.A."/>
            <person name="Eichinger L."/>
            <person name="Gallinger C."/>
            <person name="Pawlowski J."/>
            <person name="Sierra R."/>
            <person name="Euteneuer U."/>
            <person name="Pillet L."/>
            <person name="Moustafa A."/>
            <person name="Platzer M."/>
            <person name="Groth M."/>
            <person name="Szafranski K."/>
            <person name="Schliwa M."/>
        </authorList>
    </citation>
    <scope>NUCLEOTIDE SEQUENCE [LARGE SCALE GENOMIC DNA]</scope>
</reference>
<dbReference type="InterPro" id="IPR011989">
    <property type="entry name" value="ARM-like"/>
</dbReference>
<evidence type="ECO:0000313" key="1">
    <source>
        <dbReference type="EMBL" id="ETO09186.1"/>
    </source>
</evidence>
<sequence length="373" mass="43407">NEKSWGKMEKVLNNEMKQEWNEAAREKRAKDERGGDKLLEKEKWLEWLEDKDKKNTKEKEEYRYQLKTQLIVELQRIDARYVADLIPHLHCMLEDGDNDRRVIAVQMFGEIFSAPGTRVDLNKDWSSLFYFLDKKKKCLCCCCMKVRCKMCECLDKVVQKQAGTFVNELLGHLIRRLRDFDEGVRSVAVQKAFAIGMSDESLLDKAFIDALVDRVVDTQPAIRLQAIESCLRWFGKYVTTFWGENSGLPFYNTVFLSIIPKLVDQFHRLDLPSKLKIEQLLETHVVGIDSGNKPTLSASFSVEKDEDKDEEIDITRDMEQLSKDDDKDFSSRVNILLGILSLLNEEQKKVFMQYFVIGKKRVSIQPFASHQKL</sequence>
<organism evidence="1 2">
    <name type="scientific">Reticulomyxa filosa</name>
    <dbReference type="NCBI Taxonomy" id="46433"/>
    <lineage>
        <taxon>Eukaryota</taxon>
        <taxon>Sar</taxon>
        <taxon>Rhizaria</taxon>
        <taxon>Retaria</taxon>
        <taxon>Foraminifera</taxon>
        <taxon>Monothalamids</taxon>
        <taxon>Reticulomyxidae</taxon>
        <taxon>Reticulomyxa</taxon>
    </lineage>
</organism>
<name>X6M6B7_RETFI</name>
<protein>
    <recommendedName>
        <fullName evidence="3">TOG domain-containing protein</fullName>
    </recommendedName>
</protein>
<accession>X6M6B7</accession>
<proteinExistence type="predicted"/>
<dbReference type="SUPFAM" id="SSF48371">
    <property type="entry name" value="ARM repeat"/>
    <property type="match status" value="1"/>
</dbReference>
<keyword evidence="2" id="KW-1185">Reference proteome</keyword>
<dbReference type="Pfam" id="PF20168">
    <property type="entry name" value="PDS5"/>
    <property type="match status" value="1"/>
</dbReference>
<dbReference type="EMBL" id="ASPP01024274">
    <property type="protein sequence ID" value="ETO09186.1"/>
    <property type="molecule type" value="Genomic_DNA"/>
</dbReference>
<evidence type="ECO:0000313" key="2">
    <source>
        <dbReference type="Proteomes" id="UP000023152"/>
    </source>
</evidence>